<dbReference type="Proteomes" id="UP000523139">
    <property type="component" value="Unassembled WGS sequence"/>
</dbReference>
<dbReference type="InterPro" id="IPR016181">
    <property type="entry name" value="Acyl_CoA_acyltransferase"/>
</dbReference>
<evidence type="ECO:0000313" key="4">
    <source>
        <dbReference type="EMBL" id="NLS09604.1"/>
    </source>
</evidence>
<dbReference type="CDD" id="cd04301">
    <property type="entry name" value="NAT_SF"/>
    <property type="match status" value="1"/>
</dbReference>
<dbReference type="PANTHER" id="PTHR43877">
    <property type="entry name" value="AMINOALKYLPHOSPHONATE N-ACETYLTRANSFERASE-RELATED-RELATED"/>
    <property type="match status" value="1"/>
</dbReference>
<gene>
    <name evidence="4" type="ORF">HGQ17_06205</name>
</gene>
<comment type="caution">
    <text evidence="4">The sequence shown here is derived from an EMBL/GenBank/DDBJ whole genome shotgun (WGS) entry which is preliminary data.</text>
</comment>
<name>A0A7X8TJA4_9MICC</name>
<protein>
    <submittedName>
        <fullName evidence="4">GNAT family N-acetyltransferase</fullName>
    </submittedName>
</protein>
<evidence type="ECO:0000259" key="3">
    <source>
        <dbReference type="PROSITE" id="PS51186"/>
    </source>
</evidence>
<organism evidence="4 5">
    <name type="scientific">Nesterenkonia sedimenti</name>
    <dbReference type="NCBI Taxonomy" id="1463632"/>
    <lineage>
        <taxon>Bacteria</taxon>
        <taxon>Bacillati</taxon>
        <taxon>Actinomycetota</taxon>
        <taxon>Actinomycetes</taxon>
        <taxon>Micrococcales</taxon>
        <taxon>Micrococcaceae</taxon>
        <taxon>Nesterenkonia</taxon>
    </lineage>
</organism>
<dbReference type="PANTHER" id="PTHR43877:SF5">
    <property type="entry name" value="BLL8307 PROTEIN"/>
    <property type="match status" value="1"/>
</dbReference>
<dbReference type="InterPro" id="IPR000182">
    <property type="entry name" value="GNAT_dom"/>
</dbReference>
<dbReference type="InterPro" id="IPR050832">
    <property type="entry name" value="Bact_Acetyltransf"/>
</dbReference>
<evidence type="ECO:0000256" key="1">
    <source>
        <dbReference type="ARBA" id="ARBA00022679"/>
    </source>
</evidence>
<feature type="domain" description="N-acetyltransferase" evidence="3">
    <location>
        <begin position="9"/>
        <end position="164"/>
    </location>
</feature>
<sequence length="172" mass="18799">MSTTTAGALLIRQAHPEDYQRIGELTVSAYVEGGHMQPDDSYVQHLTEVAERAQRARLLVAEVDDQVAGSVTVTDHDGLYAEVSCPGEMEFRMLAVAPEFQGLGIARALVRHIVAEASARPEISGVALCSLRSMTSAHALYESEGFIRHPDRDFVLNLPGKSASFPFFLREV</sequence>
<dbReference type="GO" id="GO:0016747">
    <property type="term" value="F:acyltransferase activity, transferring groups other than amino-acyl groups"/>
    <property type="evidence" value="ECO:0007669"/>
    <property type="project" value="InterPro"/>
</dbReference>
<accession>A0A7X8TJA4</accession>
<reference evidence="4 5" key="1">
    <citation type="submission" date="2020-04" db="EMBL/GenBank/DDBJ databases">
        <title>Nesterenkonia sp. nov., isolated from marine sediment.</title>
        <authorList>
            <person name="Zhang G."/>
        </authorList>
    </citation>
    <scope>NUCLEOTIDE SEQUENCE [LARGE SCALE GENOMIC DNA]</scope>
    <source>
        <strain evidence="4 5">MY13</strain>
    </source>
</reference>
<keyword evidence="1 4" id="KW-0808">Transferase</keyword>
<evidence type="ECO:0000256" key="2">
    <source>
        <dbReference type="ARBA" id="ARBA00023315"/>
    </source>
</evidence>
<dbReference type="Pfam" id="PF13508">
    <property type="entry name" value="Acetyltransf_7"/>
    <property type="match status" value="1"/>
</dbReference>
<keyword evidence="5" id="KW-1185">Reference proteome</keyword>
<evidence type="ECO:0000313" key="5">
    <source>
        <dbReference type="Proteomes" id="UP000523139"/>
    </source>
</evidence>
<proteinExistence type="predicted"/>
<dbReference type="PROSITE" id="PS51186">
    <property type="entry name" value="GNAT"/>
    <property type="match status" value="1"/>
</dbReference>
<dbReference type="RefSeq" id="WP_168887098.1">
    <property type="nucleotide sequence ID" value="NZ_JABAHY010000004.1"/>
</dbReference>
<dbReference type="Gene3D" id="3.40.630.30">
    <property type="match status" value="1"/>
</dbReference>
<dbReference type="AlphaFoldDB" id="A0A7X8TJA4"/>
<dbReference type="SUPFAM" id="SSF55729">
    <property type="entry name" value="Acyl-CoA N-acyltransferases (Nat)"/>
    <property type="match status" value="1"/>
</dbReference>
<keyword evidence="2" id="KW-0012">Acyltransferase</keyword>
<dbReference type="EMBL" id="JABAHY010000004">
    <property type="protein sequence ID" value="NLS09604.1"/>
    <property type="molecule type" value="Genomic_DNA"/>
</dbReference>